<proteinExistence type="predicted"/>
<gene>
    <name evidence="2" type="ORF">E2C01_003054</name>
</gene>
<keyword evidence="3" id="KW-1185">Reference proteome</keyword>
<reference evidence="2 3" key="1">
    <citation type="submission" date="2019-05" db="EMBL/GenBank/DDBJ databases">
        <title>Another draft genome of Portunus trituberculatus and its Hox gene families provides insights of decapod evolution.</title>
        <authorList>
            <person name="Jeong J.-H."/>
            <person name="Song I."/>
            <person name="Kim S."/>
            <person name="Choi T."/>
            <person name="Kim D."/>
            <person name="Ryu S."/>
            <person name="Kim W."/>
        </authorList>
    </citation>
    <scope>NUCLEOTIDE SEQUENCE [LARGE SCALE GENOMIC DNA]</scope>
    <source>
        <tissue evidence="2">Muscle</tissue>
    </source>
</reference>
<name>A0A5B7CLX0_PORTR</name>
<evidence type="ECO:0000313" key="3">
    <source>
        <dbReference type="Proteomes" id="UP000324222"/>
    </source>
</evidence>
<evidence type="ECO:0000256" key="1">
    <source>
        <dbReference type="SAM" id="MobiDB-lite"/>
    </source>
</evidence>
<dbReference type="AlphaFoldDB" id="A0A5B7CLX0"/>
<protein>
    <submittedName>
        <fullName evidence="2">Uncharacterized protein</fullName>
    </submittedName>
</protein>
<feature type="compositionally biased region" description="Low complexity" evidence="1">
    <location>
        <begin position="1"/>
        <end position="14"/>
    </location>
</feature>
<feature type="region of interest" description="Disordered" evidence="1">
    <location>
        <begin position="1"/>
        <end position="26"/>
    </location>
</feature>
<evidence type="ECO:0000313" key="2">
    <source>
        <dbReference type="EMBL" id="MPC10420.1"/>
    </source>
</evidence>
<organism evidence="2 3">
    <name type="scientific">Portunus trituberculatus</name>
    <name type="common">Swimming crab</name>
    <name type="synonym">Neptunus trituberculatus</name>
    <dbReference type="NCBI Taxonomy" id="210409"/>
    <lineage>
        <taxon>Eukaryota</taxon>
        <taxon>Metazoa</taxon>
        <taxon>Ecdysozoa</taxon>
        <taxon>Arthropoda</taxon>
        <taxon>Crustacea</taxon>
        <taxon>Multicrustacea</taxon>
        <taxon>Malacostraca</taxon>
        <taxon>Eumalacostraca</taxon>
        <taxon>Eucarida</taxon>
        <taxon>Decapoda</taxon>
        <taxon>Pleocyemata</taxon>
        <taxon>Brachyura</taxon>
        <taxon>Eubrachyura</taxon>
        <taxon>Portunoidea</taxon>
        <taxon>Portunidae</taxon>
        <taxon>Portuninae</taxon>
        <taxon>Portunus</taxon>
    </lineage>
</organism>
<sequence>MGTTRTTGTMRTWPPRGPWGKTSRAHTKPCRLKEPMGGCTPDHGTPGQHFESWRCYGDSSDKTLRMARGKNLTVLGPHHEGVTKAFNVRQASCYVQHGSCDTICVCPFTVSDSDTCTYLLVMVCCIMEAKVTSQSS</sequence>
<dbReference type="EMBL" id="VSRR010000116">
    <property type="protein sequence ID" value="MPC10420.1"/>
    <property type="molecule type" value="Genomic_DNA"/>
</dbReference>
<dbReference type="Proteomes" id="UP000324222">
    <property type="component" value="Unassembled WGS sequence"/>
</dbReference>
<comment type="caution">
    <text evidence="2">The sequence shown here is derived from an EMBL/GenBank/DDBJ whole genome shotgun (WGS) entry which is preliminary data.</text>
</comment>
<accession>A0A5B7CLX0</accession>